<dbReference type="InterPro" id="IPR036677">
    <property type="entry name" value="EutN_CcmL_sf"/>
</dbReference>
<dbReference type="Gene3D" id="2.40.50.220">
    <property type="entry name" value="EutN/Ccml"/>
    <property type="match status" value="1"/>
</dbReference>
<evidence type="ECO:0000313" key="3">
    <source>
        <dbReference type="EMBL" id="OGL42933.1"/>
    </source>
</evidence>
<sequence>MRIARVVGNIAATIKHDHYRGHKIMLVQPVDEGGNNAGDSFVAVDFVQAGIGDFVLVIKEGGASRMVFGYEDSPVHAVIVGFIDEIQTGKRGSIVKLI</sequence>
<dbReference type="PANTHER" id="PTHR36539">
    <property type="entry name" value="ETHANOLAMINE UTILIZATION PROTEIN EUTN"/>
    <property type="match status" value="1"/>
</dbReference>
<gene>
    <name evidence="3" type="ORF">A2161_09210</name>
</gene>
<organism evidence="3 4">
    <name type="scientific">Candidatus Schekmanbacteria bacterium RBG_13_48_7</name>
    <dbReference type="NCBI Taxonomy" id="1817878"/>
    <lineage>
        <taxon>Bacteria</taxon>
        <taxon>Candidatus Schekmaniibacteriota</taxon>
    </lineage>
</organism>
<dbReference type="AlphaFoldDB" id="A0A1F7RN39"/>
<dbReference type="EMBL" id="MGDD01000298">
    <property type="protein sequence ID" value="OGL42933.1"/>
    <property type="molecule type" value="Genomic_DNA"/>
</dbReference>
<dbReference type="Proteomes" id="UP000179266">
    <property type="component" value="Unassembled WGS sequence"/>
</dbReference>
<evidence type="ECO:0000313" key="4">
    <source>
        <dbReference type="Proteomes" id="UP000179266"/>
    </source>
</evidence>
<dbReference type="InterPro" id="IPR004992">
    <property type="entry name" value="EutN_CcmL"/>
</dbReference>
<proteinExistence type="predicted"/>
<dbReference type="SUPFAM" id="SSF159133">
    <property type="entry name" value="EutN/CcmL-like"/>
    <property type="match status" value="1"/>
</dbReference>
<evidence type="ECO:0000256" key="2">
    <source>
        <dbReference type="ARBA" id="ARBA00024446"/>
    </source>
</evidence>
<dbReference type="PANTHER" id="PTHR36539:SF1">
    <property type="entry name" value="BACTERIAL MICROCOMPARTMENT SHELL VERTEX PROTEIN EUTN"/>
    <property type="match status" value="1"/>
</dbReference>
<dbReference type="PROSITE" id="PS51932">
    <property type="entry name" value="BMV"/>
    <property type="match status" value="1"/>
</dbReference>
<accession>A0A1F7RN39</accession>
<feature type="non-terminal residue" evidence="3">
    <location>
        <position position="98"/>
    </location>
</feature>
<evidence type="ECO:0000256" key="1">
    <source>
        <dbReference type="ARBA" id="ARBA00024322"/>
    </source>
</evidence>
<dbReference type="GO" id="GO:0031469">
    <property type="term" value="C:bacterial microcompartment"/>
    <property type="evidence" value="ECO:0007669"/>
    <property type="project" value="UniProtKB-SubCell"/>
</dbReference>
<dbReference type="CDD" id="cd01614">
    <property type="entry name" value="EutN_CcmL"/>
    <property type="match status" value="1"/>
</dbReference>
<reference evidence="3 4" key="1">
    <citation type="journal article" date="2016" name="Nat. Commun.">
        <title>Thousands of microbial genomes shed light on interconnected biogeochemical processes in an aquifer system.</title>
        <authorList>
            <person name="Anantharaman K."/>
            <person name="Brown C.T."/>
            <person name="Hug L.A."/>
            <person name="Sharon I."/>
            <person name="Castelle C.J."/>
            <person name="Probst A.J."/>
            <person name="Thomas B.C."/>
            <person name="Singh A."/>
            <person name="Wilkins M.J."/>
            <person name="Karaoz U."/>
            <person name="Brodie E.L."/>
            <person name="Williams K.H."/>
            <person name="Hubbard S.S."/>
            <person name="Banfield J.F."/>
        </authorList>
    </citation>
    <scope>NUCLEOTIDE SEQUENCE [LARGE SCALE GENOMIC DNA]</scope>
</reference>
<comment type="caution">
    <text evidence="3">The sequence shown here is derived from an EMBL/GenBank/DDBJ whole genome shotgun (WGS) entry which is preliminary data.</text>
</comment>
<dbReference type="Pfam" id="PF03319">
    <property type="entry name" value="EutN_CcmL"/>
    <property type="match status" value="1"/>
</dbReference>
<comment type="subcellular location">
    <subcellularLocation>
        <location evidence="1">Bacterial microcompartment</location>
    </subcellularLocation>
</comment>
<evidence type="ECO:0008006" key="5">
    <source>
        <dbReference type="Google" id="ProtNLM"/>
    </source>
</evidence>
<keyword evidence="2" id="KW-1283">Bacterial microcompartment</keyword>
<name>A0A1F7RN39_9BACT</name>
<protein>
    <recommendedName>
        <fullName evidence="5">Ethanolamine utilization protein EutN</fullName>
    </recommendedName>
</protein>